<dbReference type="AlphaFoldDB" id="A0A2G8B729"/>
<dbReference type="SUPFAM" id="SSF46785">
    <property type="entry name" value="Winged helix' DNA-binding domain"/>
    <property type="match status" value="1"/>
</dbReference>
<dbReference type="STRING" id="110505.ACT16_14695"/>
<proteinExistence type="predicted"/>
<dbReference type="Gene3D" id="1.10.10.10">
    <property type="entry name" value="Winged helix-like DNA-binding domain superfamily/Winged helix DNA-binding domain"/>
    <property type="match status" value="1"/>
</dbReference>
<dbReference type="Proteomes" id="UP000595446">
    <property type="component" value="Chromosome"/>
</dbReference>
<reference evidence="1 2" key="1">
    <citation type="submission" date="2020-12" db="EMBL/GenBank/DDBJ databases">
        <title>Complete genome sequence of Mycobacterium heckeshornense JCM 15655T, closely related to a pathogenic non-tuberculous mycobacterial species Mycobacterium xenopi.</title>
        <authorList>
            <person name="Yoshida M."/>
            <person name="Fukano H."/>
            <person name="Asakura T."/>
            <person name="Suzuki M."/>
            <person name="Hoshino Y."/>
        </authorList>
    </citation>
    <scope>NUCLEOTIDE SEQUENCE [LARGE SCALE GENOMIC DNA]</scope>
    <source>
        <strain evidence="1 2">JCM 15655</strain>
    </source>
</reference>
<evidence type="ECO:0000313" key="2">
    <source>
        <dbReference type="Proteomes" id="UP000595446"/>
    </source>
</evidence>
<evidence type="ECO:0000313" key="1">
    <source>
        <dbReference type="EMBL" id="BCO36661.1"/>
    </source>
</evidence>
<accession>A0A2G8B729</accession>
<dbReference type="InterPro" id="IPR036390">
    <property type="entry name" value="WH_DNA-bd_sf"/>
</dbReference>
<dbReference type="RefSeq" id="WP_048892221.1">
    <property type="nucleotide sequence ID" value="NZ_AP024237.1"/>
</dbReference>
<protein>
    <submittedName>
        <fullName evidence="1">ArsR family transcriptional regulator</fullName>
    </submittedName>
</protein>
<dbReference type="EMBL" id="AP024237">
    <property type="protein sequence ID" value="BCO36661.1"/>
    <property type="molecule type" value="Genomic_DNA"/>
</dbReference>
<organism evidence="1 2">
    <name type="scientific">Mycobacterium heckeshornense</name>
    <dbReference type="NCBI Taxonomy" id="110505"/>
    <lineage>
        <taxon>Bacteria</taxon>
        <taxon>Bacillati</taxon>
        <taxon>Actinomycetota</taxon>
        <taxon>Actinomycetes</taxon>
        <taxon>Mycobacteriales</taxon>
        <taxon>Mycobacteriaceae</taxon>
        <taxon>Mycobacterium</taxon>
    </lineage>
</organism>
<name>A0A2G8B729_9MYCO</name>
<gene>
    <name evidence="1" type="ORF">MHEC_30940</name>
</gene>
<keyword evidence="2" id="KW-1185">Reference proteome</keyword>
<dbReference type="InterPro" id="IPR036388">
    <property type="entry name" value="WH-like_DNA-bd_sf"/>
</dbReference>
<sequence>MTVQPSRQGRRRRHLPQQRDRVRQLVGEYRRPVDAAELAARLGLHVTTVRFHLDALCDQGLIARTRIKRTGVGRPRTGYAPVREHLDYQSFAEMLALGLGDTVETRRRRAERAGRRWADRITTGSPRERVATPSVPEPAGTSADLDRQATMITEVFQRMGFAPELAPPTEAVTGKQQRAIRLHGCPVRELARAHPEVGCAVHLGLLQGLLTNSVSAEGKAARPRLTSHAELEPFVEPELCVASVIADG</sequence>
<dbReference type="OrthoDB" id="3399802at2"/>